<dbReference type="InterPro" id="IPR017853">
    <property type="entry name" value="GH"/>
</dbReference>
<dbReference type="Pfam" id="PF01915">
    <property type="entry name" value="Glyco_hydro_3_C"/>
    <property type="match status" value="1"/>
</dbReference>
<evidence type="ECO:0000256" key="2">
    <source>
        <dbReference type="ARBA" id="ARBA00022801"/>
    </source>
</evidence>
<dbReference type="SMART" id="SM01217">
    <property type="entry name" value="Fn3_like"/>
    <property type="match status" value="1"/>
</dbReference>
<feature type="region of interest" description="Disordered" evidence="3">
    <location>
        <begin position="1032"/>
        <end position="1062"/>
    </location>
</feature>
<comment type="similarity">
    <text evidence="1">Belongs to the glycosyl hydrolase 3 family.</text>
</comment>
<dbReference type="AlphaFoldDB" id="A0A366KAA7"/>
<evidence type="ECO:0000256" key="3">
    <source>
        <dbReference type="SAM" id="MobiDB-lite"/>
    </source>
</evidence>
<organism evidence="6 7">
    <name type="scientific">Bifidobacterium aemilianum</name>
    <dbReference type="NCBI Taxonomy" id="2493120"/>
    <lineage>
        <taxon>Bacteria</taxon>
        <taxon>Bacillati</taxon>
        <taxon>Actinomycetota</taxon>
        <taxon>Actinomycetes</taxon>
        <taxon>Bifidobacteriales</taxon>
        <taxon>Bifidobacteriaceae</taxon>
        <taxon>Bifidobacterium</taxon>
    </lineage>
</organism>
<dbReference type="InterPro" id="IPR036881">
    <property type="entry name" value="Glyco_hydro_3_C_sf"/>
</dbReference>
<dbReference type="PANTHER" id="PTHR42715">
    <property type="entry name" value="BETA-GLUCOSIDASE"/>
    <property type="match status" value="1"/>
</dbReference>
<sequence>MDSRDKLKMNNRKFNTIWISVVSVLVVIALAATIVMNFFSLSMEIFLGRGARMVKPDPNMSQVDAQYYDKEDAGLNSKADKTALAIAEQGIVLMKNDNGTLPLAKKSKVTPFGYRYTNPIYGGTGSGSVNVKSSRIYTAQRALHEYFDTNKDVEHAMTSATARGMDSKGYQKPDEKTGFEGATDKIIEYNPDIYKGHEDSATATTGIVFIGRSGGEGSDVAANVPGSPIAGKGYFDGTPHQLALSNDEKETIKFAKAHCKKLVVVLDSSNVMEIGDLLDQGSAISADAVLWVGGPGAQGFKAMAEILSGEINPSGKTVDTWMTDTMSDPSMANFGNAQYKDLYLLQGGYPTPVGKPTPMDFIEYEENIYVGYRYYETVHDTGGSFTVKGKENQNYARAVQLPFGFGLSYTDFSQRLVSSHQDGDKMKLSVEVTNEGKRAGRDVVQAYYHPPYTDFDAQQGIEKSTVNLIAYEKTDDIQPGASQTIDLAIDAEDLASYDYQRQNPDGSKGSYLLEAGDYAISVNRDSHEQYGSANLNVPSTVWYDSTHMRTSDKDAQSKLDNKGKPTGKSLDGKAFKAPSNLFQSLSDHMVKTSQLTRSKGPLTNTASFPTKEEKADFKHEGFNYTTDDKGKMTLQQADVNTDKLLGNVKGSKVYTTQAPRTKASNGLTLSDMRGASYDDPRWEKLLDQLDLKDSSLYVALAASYDQTAQISSISKPATVDFDGPQGIVGSITDAKEYTAYPTEPIIAATFNKNLVHDMGDMVGQEAASAGVNSWYAPAANIHRAPFSGRNFEYFSEDPVLSGAMLTSEVSGAASRGLIATIKHFAINDQEMYNNDRSRVATWVNEQAMREVYLKPFEMAIKNARMEIKYTDSNKHKATKVMRGTTGVMNSMNYIGATWAGASYALNTELLRDEWGFRGLEISDMVMNAGSNSVDQALRSGTDSWMAWGTAFTSLIKDKSSPTGVSVIRRAVKNMSYAIVNSHTMNGLAPGTEITYRTSPWKIWLAGADALVLVFALAMAVVMVRRTKDSRLHPDRYKPRKKKGDTVTVDSGNEELIGEVHEE</sequence>
<accession>A0A366KAA7</accession>
<feature type="compositionally biased region" description="Basic and acidic residues" evidence="3">
    <location>
        <begin position="549"/>
        <end position="563"/>
    </location>
</feature>
<dbReference type="PANTHER" id="PTHR42715:SF10">
    <property type="entry name" value="BETA-GLUCOSIDASE"/>
    <property type="match status" value="1"/>
</dbReference>
<reference evidence="6 7" key="1">
    <citation type="submission" date="2017-10" db="EMBL/GenBank/DDBJ databases">
        <title>Bifidobacterium xylocopum sp. nov. and Bifidobacterium aemilianum sp. nov., from the carpenter bee (Xylocopa violacea) digestive tract.</title>
        <authorList>
            <person name="Alberoni D."/>
            <person name="Baffoni L."/>
            <person name="Di Gioia D."/>
            <person name="Gaggia F."/>
            <person name="Biavati B."/>
        </authorList>
    </citation>
    <scope>NUCLEOTIDE SEQUENCE [LARGE SCALE GENOMIC DNA]</scope>
    <source>
        <strain evidence="6 7">XV10</strain>
    </source>
</reference>
<keyword evidence="2" id="KW-0378">Hydrolase</keyword>
<evidence type="ECO:0000256" key="4">
    <source>
        <dbReference type="SAM" id="Phobius"/>
    </source>
</evidence>
<dbReference type="Pfam" id="PF14310">
    <property type="entry name" value="Fn3-like"/>
    <property type="match status" value="1"/>
</dbReference>
<evidence type="ECO:0000259" key="5">
    <source>
        <dbReference type="SMART" id="SM01217"/>
    </source>
</evidence>
<feature type="transmembrane region" description="Helical" evidence="4">
    <location>
        <begin position="16"/>
        <end position="39"/>
    </location>
</feature>
<evidence type="ECO:0000256" key="1">
    <source>
        <dbReference type="ARBA" id="ARBA00005336"/>
    </source>
</evidence>
<evidence type="ECO:0000313" key="6">
    <source>
        <dbReference type="EMBL" id="RBP97601.1"/>
    </source>
</evidence>
<dbReference type="InterPro" id="IPR026891">
    <property type="entry name" value="Fn3-like"/>
</dbReference>
<proteinExistence type="inferred from homology"/>
<dbReference type="Pfam" id="PF00933">
    <property type="entry name" value="Glyco_hydro_3"/>
    <property type="match status" value="1"/>
</dbReference>
<keyword evidence="4" id="KW-0472">Membrane</keyword>
<protein>
    <recommendedName>
        <fullName evidence="5">Fibronectin type III-like domain-containing protein</fullName>
    </recommendedName>
</protein>
<keyword evidence="4" id="KW-0812">Transmembrane</keyword>
<feature type="region of interest" description="Disordered" evidence="3">
    <location>
        <begin position="549"/>
        <end position="575"/>
    </location>
</feature>
<dbReference type="Gene3D" id="2.60.40.10">
    <property type="entry name" value="Immunoglobulins"/>
    <property type="match status" value="1"/>
</dbReference>
<dbReference type="SUPFAM" id="SSF52279">
    <property type="entry name" value="Beta-D-glucan exohydrolase, C-terminal domain"/>
    <property type="match status" value="1"/>
</dbReference>
<dbReference type="Gene3D" id="3.20.20.300">
    <property type="entry name" value="Glycoside hydrolase, family 3, N-terminal domain"/>
    <property type="match status" value="1"/>
</dbReference>
<keyword evidence="4" id="KW-1133">Transmembrane helix</keyword>
<name>A0A366KAA7_9BIFI</name>
<dbReference type="Gene3D" id="3.40.50.1700">
    <property type="entry name" value="Glycoside hydrolase family 3 C-terminal domain"/>
    <property type="match status" value="1"/>
</dbReference>
<dbReference type="InterPro" id="IPR036962">
    <property type="entry name" value="Glyco_hydro_3_N_sf"/>
</dbReference>
<dbReference type="InterPro" id="IPR002772">
    <property type="entry name" value="Glyco_hydro_3_C"/>
</dbReference>
<dbReference type="Proteomes" id="UP000252530">
    <property type="component" value="Unassembled WGS sequence"/>
</dbReference>
<comment type="caution">
    <text evidence="6">The sequence shown here is derived from an EMBL/GenBank/DDBJ whole genome shotgun (WGS) entry which is preliminary data.</text>
</comment>
<dbReference type="InterPro" id="IPR013783">
    <property type="entry name" value="Ig-like_fold"/>
</dbReference>
<dbReference type="PRINTS" id="PR00133">
    <property type="entry name" value="GLHYDRLASE3"/>
</dbReference>
<dbReference type="InterPro" id="IPR050288">
    <property type="entry name" value="Cellulose_deg_GH3"/>
</dbReference>
<feature type="domain" description="Fibronectin type III-like" evidence="5">
    <location>
        <begin position="442"/>
        <end position="526"/>
    </location>
</feature>
<dbReference type="InterPro" id="IPR001764">
    <property type="entry name" value="Glyco_hydro_3_N"/>
</dbReference>
<dbReference type="EMBL" id="PDCG01000005">
    <property type="protein sequence ID" value="RBP97601.1"/>
    <property type="molecule type" value="Genomic_DNA"/>
</dbReference>
<dbReference type="GO" id="GO:0005975">
    <property type="term" value="P:carbohydrate metabolic process"/>
    <property type="evidence" value="ECO:0007669"/>
    <property type="project" value="InterPro"/>
</dbReference>
<feature type="transmembrane region" description="Helical" evidence="4">
    <location>
        <begin position="1002"/>
        <end position="1023"/>
    </location>
</feature>
<evidence type="ECO:0000313" key="7">
    <source>
        <dbReference type="Proteomes" id="UP000252530"/>
    </source>
</evidence>
<dbReference type="GO" id="GO:0004553">
    <property type="term" value="F:hydrolase activity, hydrolyzing O-glycosyl compounds"/>
    <property type="evidence" value="ECO:0007669"/>
    <property type="project" value="InterPro"/>
</dbReference>
<gene>
    <name evidence="6" type="ORF">CRD60_06320</name>
</gene>
<keyword evidence="7" id="KW-1185">Reference proteome</keyword>
<dbReference type="SUPFAM" id="SSF51445">
    <property type="entry name" value="(Trans)glycosidases"/>
    <property type="match status" value="1"/>
</dbReference>